<name>G0UPS8_TRYCI</name>
<organism evidence="1">
    <name type="scientific">Trypanosoma congolense (strain IL3000)</name>
    <dbReference type="NCBI Taxonomy" id="1068625"/>
    <lineage>
        <taxon>Eukaryota</taxon>
        <taxon>Discoba</taxon>
        <taxon>Euglenozoa</taxon>
        <taxon>Kinetoplastea</taxon>
        <taxon>Metakinetoplastina</taxon>
        <taxon>Trypanosomatida</taxon>
        <taxon>Trypanosomatidae</taxon>
        <taxon>Trypanosoma</taxon>
        <taxon>Nannomonas</taxon>
    </lineage>
</organism>
<dbReference type="VEuPathDB" id="TriTrypDB:TcIL3000_7_1990"/>
<sequence>MLGRRGMMLALACTKRGLISLTFCFALIYPFFVLRLSCRGAHPAVLRTPFYVFGLGRGKCYPQCQFFQEMRRRVIMWNGVHPNPPRHFPFFWLMQRSFIVLHWVIRKKRKQCGGQEEGRSSLKYDVKSLCMYKLYMEVCIHEEGESCESRRDDGCAACVCV</sequence>
<reference evidence="1" key="1">
    <citation type="journal article" date="2012" name="Proc. Natl. Acad. Sci. U.S.A.">
        <title>Antigenic diversity is generated by distinct evolutionary mechanisms in African trypanosome species.</title>
        <authorList>
            <person name="Jackson A.P."/>
            <person name="Berry A."/>
            <person name="Aslett M."/>
            <person name="Allison H.C."/>
            <person name="Burton P."/>
            <person name="Vavrova-Anderson J."/>
            <person name="Brown R."/>
            <person name="Browne H."/>
            <person name="Corton N."/>
            <person name="Hauser H."/>
            <person name="Gamble J."/>
            <person name="Gilderthorp R."/>
            <person name="Marcello L."/>
            <person name="McQuillan J."/>
            <person name="Otto T.D."/>
            <person name="Quail M.A."/>
            <person name="Sanders M.J."/>
            <person name="van Tonder A."/>
            <person name="Ginger M.L."/>
            <person name="Field M.C."/>
            <person name="Barry J.D."/>
            <person name="Hertz-Fowler C."/>
            <person name="Berriman M."/>
        </authorList>
    </citation>
    <scope>NUCLEOTIDE SEQUENCE</scope>
    <source>
        <strain evidence="1">IL3000</strain>
    </source>
</reference>
<dbReference type="EMBL" id="HE575320">
    <property type="protein sequence ID" value="CCC91389.1"/>
    <property type="molecule type" value="Genomic_DNA"/>
</dbReference>
<dbReference type="AlphaFoldDB" id="G0UPS8"/>
<evidence type="ECO:0000313" key="1">
    <source>
        <dbReference type="EMBL" id="CCC91389.1"/>
    </source>
</evidence>
<accession>G0UPS8</accession>
<gene>
    <name evidence="1" type="ORF">TCIL3000_7_1990</name>
</gene>
<proteinExistence type="predicted"/>
<protein>
    <submittedName>
        <fullName evidence="1">Uncharacterized protein TCIL3000_7_1990</fullName>
    </submittedName>
</protein>